<accession>A0ACB8IE18</accession>
<evidence type="ECO:0000313" key="2">
    <source>
        <dbReference type="Proteomes" id="UP000829398"/>
    </source>
</evidence>
<reference evidence="2" key="1">
    <citation type="journal article" date="2023" name="Hortic. Res.">
        <title>A chromosome-level phased genome enabling allele-level studies in sweet orange: a case study on citrus Huanglongbing tolerance.</title>
        <authorList>
            <person name="Wu B."/>
            <person name="Yu Q."/>
            <person name="Deng Z."/>
            <person name="Duan Y."/>
            <person name="Luo F."/>
            <person name="Gmitter F. Jr."/>
        </authorList>
    </citation>
    <scope>NUCLEOTIDE SEQUENCE [LARGE SCALE GENOMIC DNA]</scope>
    <source>
        <strain evidence="2">cv. Valencia</strain>
    </source>
</reference>
<proteinExistence type="predicted"/>
<protein>
    <submittedName>
        <fullName evidence="1">Transcription factor RSL2</fullName>
    </submittedName>
</protein>
<gene>
    <name evidence="1" type="ORF">KPL71_022664</name>
</gene>
<dbReference type="EMBL" id="CM039177">
    <property type="protein sequence ID" value="KAH9695190.1"/>
    <property type="molecule type" value="Genomic_DNA"/>
</dbReference>
<evidence type="ECO:0000313" key="1">
    <source>
        <dbReference type="EMBL" id="KAH9695190.1"/>
    </source>
</evidence>
<organism evidence="1 2">
    <name type="scientific">Citrus sinensis</name>
    <name type="common">Sweet orange</name>
    <name type="synonym">Citrus aurantium var. sinensis</name>
    <dbReference type="NCBI Taxonomy" id="2711"/>
    <lineage>
        <taxon>Eukaryota</taxon>
        <taxon>Viridiplantae</taxon>
        <taxon>Streptophyta</taxon>
        <taxon>Embryophyta</taxon>
        <taxon>Tracheophyta</taxon>
        <taxon>Spermatophyta</taxon>
        <taxon>Magnoliopsida</taxon>
        <taxon>eudicotyledons</taxon>
        <taxon>Gunneridae</taxon>
        <taxon>Pentapetalae</taxon>
        <taxon>rosids</taxon>
        <taxon>malvids</taxon>
        <taxon>Sapindales</taxon>
        <taxon>Rutaceae</taxon>
        <taxon>Aurantioideae</taxon>
        <taxon>Citrus</taxon>
    </lineage>
</organism>
<name>A0ACB8IE18_CITSI</name>
<keyword evidence="2" id="KW-1185">Reference proteome</keyword>
<comment type="caution">
    <text evidence="1">The sequence shown here is derived from an EMBL/GenBank/DDBJ whole genome shotgun (WGS) entry which is preliminary data.</text>
</comment>
<dbReference type="Proteomes" id="UP000829398">
    <property type="component" value="Chromosome 8"/>
</dbReference>
<sequence>MHPNRSSKYVLEGAIAEGEWSSLSGMYTTDQEADFMAQLLRNCPVSAELEGSSSFGNSSSPTFWPNHGANDYGSYYSLDIGAYSGGGGSSIFSPYSSSQESFYLSDSHQILGTNNINHNNINSSISMDFCMGDANCNTSSYLIDNQGQDECLNNQENNNISDGNKPELGFPVKALDMKNESEMQATEPAVEEKLNNPSESSKKRSRNATDVSPLFKIHSYIFAWLLYMASISNTEEDNDTNNNENENIKSIVGANRLQLSSSCCSEDESNASQDQIGGEDSSKGKVALNLSGKTRASRGSATDPQSLYARKRRERINERLRILQNLVPNGTKVDISTMLEEAVQYVKFLQLQIKLLSSDDLWMYAPIAYNGMNIGLDHLKLAAASKLS</sequence>